<dbReference type="InterPro" id="IPR010614">
    <property type="entry name" value="RAD3-like_helicase_DEAD"/>
</dbReference>
<dbReference type="SUPFAM" id="SSF52540">
    <property type="entry name" value="P-loop containing nucleoside triphosphate hydrolases"/>
    <property type="match status" value="1"/>
</dbReference>
<dbReference type="GO" id="GO:0003678">
    <property type="term" value="F:DNA helicase activity"/>
    <property type="evidence" value="ECO:0007669"/>
    <property type="project" value="InterPro"/>
</dbReference>
<evidence type="ECO:0000256" key="9">
    <source>
        <dbReference type="ARBA" id="ARBA00023014"/>
    </source>
</evidence>
<keyword evidence="8" id="KW-0408">Iron</keyword>
<dbReference type="PANTHER" id="PTHR11472">
    <property type="entry name" value="DNA REPAIR DEAD HELICASE RAD3/XP-D SUBFAMILY MEMBER"/>
    <property type="match status" value="1"/>
</dbReference>
<dbReference type="GO" id="GO:0034085">
    <property type="term" value="P:establishment of sister chromatid cohesion"/>
    <property type="evidence" value="ECO:0007669"/>
    <property type="project" value="TreeGrafter"/>
</dbReference>
<dbReference type="GO" id="GO:0003677">
    <property type="term" value="F:DNA binding"/>
    <property type="evidence" value="ECO:0007669"/>
    <property type="project" value="InterPro"/>
</dbReference>
<dbReference type="OrthoDB" id="267079at2759"/>
<dbReference type="Gene3D" id="3.40.50.300">
    <property type="entry name" value="P-loop containing nucleotide triphosphate hydrolases"/>
    <property type="match status" value="3"/>
</dbReference>
<keyword evidence="9" id="KW-0411">Iron-sulfur</keyword>
<keyword evidence="6" id="KW-0347">Helicase</keyword>
<comment type="caution">
    <text evidence="12">The sequence shown here is derived from an EMBL/GenBank/DDBJ whole genome shotgun (WGS) entry which is preliminary data.</text>
</comment>
<gene>
    <name evidence="12" type="ORF">KFE25_006240</name>
</gene>
<sequence>MRPASFGHPFTPYPIQESFMREAYDAIDSGGIGIFESPTGTGKSLSLICASLTWLNAHLSGELDDQASTDAAAGKPLPACASASAQATAEPDWIEEAARDVKRQRREDDFRFAAEQRQKRLKRLQSARTVLGASQAWRGAAPADASAAAAALAADDAKLGCVSAPDALACYLVQDDPSADPALARAFDASDDEGERGAARVAAASSVGDADELAPVRPAVQIIYCSRTHSQLAQFIGEVRRTRFAASMSTVALGSRKQLCTHDAVARLGAAARVNDACQALQRSTDKGCPQLHPRSAPAQRTLRDTLLTSPLDLEEVQSLGGRLGCCSYYTARSAAVGAHVLLVPYSCLLHEQTRDALGIRLSSSVVILDEAHNLLEALNDVHSVALSLTQLRVAWAQLCRYLDRYERALSGPSRSSLTRLLRFVKALRDAVAPPAPTGAAPPAAPAAGCAVARVNTFLADCRIDHLNLWELLAFCQRTELARKVQGFVDAADAREAADAGVAARDQRSGAGAAASASYGVIAMLRALTAADADGRVLVQHAGTAAAAGGAGADARAEPSIKYLHLNPTVHLAPIVSQARAVLLAGGTMEPREQLVDALLAGAGEAGKRRLRVHSFGHVVPPANLIGLCVRAAAAAERPLQLVAAERGKEGVLDSVARALGHVRRSTPDGLIVFVPSFAYLAIAQARWLATGALRTELGAHGPVFEEPRDASELDATLSAYARAIRGTDAAVDRRARAPADPAAAAAATADSAAARGRATLLAVVGGKMSEGINFSDELGRCVVLVGLPYPNPKDPELVERMAFLNQAAARAPRAPTSTGGTPAQRYYEGLCMRAVNQSIGRVIRHAADFAAIVLLDARYSLPRVQGKLPAWIRQSLLDVGTAAEAATAMRAFFERHAAPRGGGGE</sequence>
<protein>
    <recommendedName>
        <fullName evidence="11">Helicase ATP-binding domain-containing protein</fullName>
    </recommendedName>
</protein>
<evidence type="ECO:0000256" key="3">
    <source>
        <dbReference type="ARBA" id="ARBA00022723"/>
    </source>
</evidence>
<name>A0A8J5XXL5_DIALT</name>
<keyword evidence="3" id="KW-0479">Metal-binding</keyword>
<dbReference type="InterPro" id="IPR006554">
    <property type="entry name" value="Helicase-like_DEXD_c2"/>
</dbReference>
<keyword evidence="7" id="KW-0067">ATP-binding</keyword>
<reference evidence="12" key="1">
    <citation type="submission" date="2021-05" db="EMBL/GenBank/DDBJ databases">
        <title>The genome of the haptophyte Pavlova lutheri (Diacronema luteri, Pavlovales) - a model for lipid biosynthesis in eukaryotic algae.</title>
        <authorList>
            <person name="Hulatt C.J."/>
            <person name="Posewitz M.C."/>
        </authorList>
    </citation>
    <scope>NUCLEOTIDE SEQUENCE</scope>
    <source>
        <strain evidence="12">NIVA-4/92</strain>
    </source>
</reference>
<keyword evidence="5" id="KW-0378">Hydrolase</keyword>
<evidence type="ECO:0000256" key="1">
    <source>
        <dbReference type="ARBA" id="ARBA00001966"/>
    </source>
</evidence>
<dbReference type="InterPro" id="IPR014013">
    <property type="entry name" value="Helic_SF1/SF2_ATP-bd_DinG/Rad3"/>
</dbReference>
<evidence type="ECO:0000256" key="6">
    <source>
        <dbReference type="ARBA" id="ARBA00022806"/>
    </source>
</evidence>
<keyword evidence="4" id="KW-0547">Nucleotide-binding</keyword>
<dbReference type="Pfam" id="PF13307">
    <property type="entry name" value="Helicase_C_2"/>
    <property type="match status" value="1"/>
</dbReference>
<dbReference type="AlphaFoldDB" id="A0A8J5XXL5"/>
<evidence type="ECO:0000256" key="10">
    <source>
        <dbReference type="ARBA" id="ARBA00023235"/>
    </source>
</evidence>
<dbReference type="GO" id="GO:0005524">
    <property type="term" value="F:ATP binding"/>
    <property type="evidence" value="ECO:0007669"/>
    <property type="project" value="UniProtKB-KW"/>
</dbReference>
<dbReference type="GO" id="GO:0006139">
    <property type="term" value="P:nucleobase-containing compound metabolic process"/>
    <property type="evidence" value="ECO:0007669"/>
    <property type="project" value="InterPro"/>
</dbReference>
<dbReference type="Proteomes" id="UP000751190">
    <property type="component" value="Unassembled WGS sequence"/>
</dbReference>
<dbReference type="SMART" id="SM00491">
    <property type="entry name" value="HELICc2"/>
    <property type="match status" value="1"/>
</dbReference>
<dbReference type="GO" id="GO:0016818">
    <property type="term" value="F:hydrolase activity, acting on acid anhydrides, in phosphorus-containing anhydrides"/>
    <property type="evidence" value="ECO:0007669"/>
    <property type="project" value="InterPro"/>
</dbReference>
<accession>A0A8J5XXL5</accession>
<evidence type="ECO:0000259" key="11">
    <source>
        <dbReference type="PROSITE" id="PS51193"/>
    </source>
</evidence>
<dbReference type="GO" id="GO:0051536">
    <property type="term" value="F:iron-sulfur cluster binding"/>
    <property type="evidence" value="ECO:0007669"/>
    <property type="project" value="UniProtKB-KW"/>
</dbReference>
<dbReference type="EMBL" id="JAGTXO010000002">
    <property type="protein sequence ID" value="KAG8469785.1"/>
    <property type="molecule type" value="Genomic_DNA"/>
</dbReference>
<dbReference type="SMART" id="SM00488">
    <property type="entry name" value="DEXDc2"/>
    <property type="match status" value="1"/>
</dbReference>
<evidence type="ECO:0000313" key="13">
    <source>
        <dbReference type="Proteomes" id="UP000751190"/>
    </source>
</evidence>
<evidence type="ECO:0000256" key="8">
    <source>
        <dbReference type="ARBA" id="ARBA00023004"/>
    </source>
</evidence>
<dbReference type="PANTHER" id="PTHR11472:SF41">
    <property type="entry name" value="ATP-DEPENDENT DNA HELICASE DDX11-RELATED"/>
    <property type="match status" value="1"/>
</dbReference>
<dbReference type="OMA" id="QTHQFRD"/>
<dbReference type="InterPro" id="IPR027417">
    <property type="entry name" value="P-loop_NTPase"/>
</dbReference>
<dbReference type="PROSITE" id="PS51193">
    <property type="entry name" value="HELICASE_ATP_BIND_2"/>
    <property type="match status" value="1"/>
</dbReference>
<organism evidence="12 13">
    <name type="scientific">Diacronema lutheri</name>
    <name type="common">Unicellular marine alga</name>
    <name type="synonym">Monochrysis lutheri</name>
    <dbReference type="NCBI Taxonomy" id="2081491"/>
    <lineage>
        <taxon>Eukaryota</taxon>
        <taxon>Haptista</taxon>
        <taxon>Haptophyta</taxon>
        <taxon>Pavlovophyceae</taxon>
        <taxon>Pavlovales</taxon>
        <taxon>Pavlovaceae</taxon>
        <taxon>Diacronema</taxon>
    </lineage>
</organism>
<dbReference type="GO" id="GO:0005634">
    <property type="term" value="C:nucleus"/>
    <property type="evidence" value="ECO:0007669"/>
    <property type="project" value="TreeGrafter"/>
</dbReference>
<dbReference type="InterPro" id="IPR045028">
    <property type="entry name" value="DinG/Rad3-like"/>
</dbReference>
<comment type="similarity">
    <text evidence="2">Belongs to the DEAD box helicase family. DEAH subfamily. DDX11/CHL1 sub-subfamily.</text>
</comment>
<evidence type="ECO:0000256" key="5">
    <source>
        <dbReference type="ARBA" id="ARBA00022801"/>
    </source>
</evidence>
<keyword evidence="10" id="KW-0413">Isomerase</keyword>
<evidence type="ECO:0000313" key="12">
    <source>
        <dbReference type="EMBL" id="KAG8469785.1"/>
    </source>
</evidence>
<dbReference type="GO" id="GO:0046872">
    <property type="term" value="F:metal ion binding"/>
    <property type="evidence" value="ECO:0007669"/>
    <property type="project" value="UniProtKB-KW"/>
</dbReference>
<comment type="cofactor">
    <cofactor evidence="1">
        <name>[4Fe-4S] cluster</name>
        <dbReference type="ChEBI" id="CHEBI:49883"/>
    </cofactor>
</comment>
<keyword evidence="13" id="KW-1185">Reference proteome</keyword>
<feature type="domain" description="Helicase ATP-binding" evidence="11">
    <location>
        <begin position="2"/>
        <end position="418"/>
    </location>
</feature>
<proteinExistence type="inferred from homology"/>
<evidence type="ECO:0000256" key="7">
    <source>
        <dbReference type="ARBA" id="ARBA00022840"/>
    </source>
</evidence>
<evidence type="ECO:0000256" key="2">
    <source>
        <dbReference type="ARBA" id="ARBA00008435"/>
    </source>
</evidence>
<evidence type="ECO:0000256" key="4">
    <source>
        <dbReference type="ARBA" id="ARBA00022741"/>
    </source>
</evidence>
<dbReference type="Pfam" id="PF06733">
    <property type="entry name" value="DEAD_2"/>
    <property type="match status" value="1"/>
</dbReference>
<dbReference type="InterPro" id="IPR006555">
    <property type="entry name" value="ATP-dep_Helicase_C"/>
</dbReference>